<sequence length="195" mass="21200">MGRDINREKGSVISDEHTILMSGTAVSIRSVVSKADETRHSKVTAGLNYVLDTTLRDARLLSLARQSHAGTSSKLRRVESSARCQHPNARLLRFSAQPVCSDFSIVIRRFAHFTCLSSDPLRAKISSRGFSLAGRRCWIHSRLACGEAQAAAGRGALPAGGGGATPSGFRPDAERTLDEKSVCLKKKEVARKLRR</sequence>
<comment type="caution">
    <text evidence="1">The sequence shown here is derived from an EMBL/GenBank/DDBJ whole genome shotgun (WGS) entry which is preliminary data.</text>
</comment>
<proteinExistence type="predicted"/>
<reference evidence="1 2" key="1">
    <citation type="journal article" date="2019" name="Commun. Biol.">
        <title>The bagworm genome reveals a unique fibroin gene that provides high tensile strength.</title>
        <authorList>
            <person name="Kono N."/>
            <person name="Nakamura H."/>
            <person name="Ohtoshi R."/>
            <person name="Tomita M."/>
            <person name="Numata K."/>
            <person name="Arakawa K."/>
        </authorList>
    </citation>
    <scope>NUCLEOTIDE SEQUENCE [LARGE SCALE GENOMIC DNA]</scope>
</reference>
<accession>A0A4C1TMF4</accession>
<protein>
    <submittedName>
        <fullName evidence="1">Uncharacterized protein</fullName>
    </submittedName>
</protein>
<name>A0A4C1TMF4_EUMVA</name>
<gene>
    <name evidence="1" type="ORF">EVAR_93447_1</name>
</gene>
<organism evidence="1 2">
    <name type="scientific">Eumeta variegata</name>
    <name type="common">Bagworm moth</name>
    <name type="synonym">Eumeta japonica</name>
    <dbReference type="NCBI Taxonomy" id="151549"/>
    <lineage>
        <taxon>Eukaryota</taxon>
        <taxon>Metazoa</taxon>
        <taxon>Ecdysozoa</taxon>
        <taxon>Arthropoda</taxon>
        <taxon>Hexapoda</taxon>
        <taxon>Insecta</taxon>
        <taxon>Pterygota</taxon>
        <taxon>Neoptera</taxon>
        <taxon>Endopterygota</taxon>
        <taxon>Lepidoptera</taxon>
        <taxon>Glossata</taxon>
        <taxon>Ditrysia</taxon>
        <taxon>Tineoidea</taxon>
        <taxon>Psychidae</taxon>
        <taxon>Oiketicinae</taxon>
        <taxon>Eumeta</taxon>
    </lineage>
</organism>
<dbReference type="EMBL" id="BGZK01000065">
    <property type="protein sequence ID" value="GBP14568.1"/>
    <property type="molecule type" value="Genomic_DNA"/>
</dbReference>
<dbReference type="AlphaFoldDB" id="A0A4C1TMF4"/>
<evidence type="ECO:0000313" key="1">
    <source>
        <dbReference type="EMBL" id="GBP14568.1"/>
    </source>
</evidence>
<dbReference type="Proteomes" id="UP000299102">
    <property type="component" value="Unassembled WGS sequence"/>
</dbReference>
<keyword evidence="2" id="KW-1185">Reference proteome</keyword>
<evidence type="ECO:0000313" key="2">
    <source>
        <dbReference type="Proteomes" id="UP000299102"/>
    </source>
</evidence>